<dbReference type="InterPro" id="IPR054514">
    <property type="entry name" value="RhiE-like_linker"/>
</dbReference>
<dbReference type="InterPro" id="IPR049552">
    <property type="entry name" value="PKS_DH_N"/>
</dbReference>
<evidence type="ECO:0000259" key="11">
    <source>
        <dbReference type="PROSITE" id="PS52019"/>
    </source>
</evidence>
<keyword evidence="4" id="KW-0597">Phosphoprotein</keyword>
<keyword evidence="2" id="KW-0596">Phosphopantetheine</keyword>
<dbReference type="Pfam" id="PF22336">
    <property type="entry name" value="RhiE-like_linker"/>
    <property type="match status" value="1"/>
</dbReference>
<evidence type="ECO:0000313" key="12">
    <source>
        <dbReference type="EMBL" id="GFN09279.1"/>
    </source>
</evidence>
<dbReference type="InterPro" id="IPR001227">
    <property type="entry name" value="Ac_transferase_dom_sf"/>
</dbReference>
<dbReference type="Gene3D" id="3.10.129.110">
    <property type="entry name" value="Polyketide synthase dehydratase"/>
    <property type="match status" value="1"/>
</dbReference>
<dbReference type="InterPro" id="IPR014031">
    <property type="entry name" value="Ketoacyl_synth_C"/>
</dbReference>
<feature type="domain" description="Ketosynthase family 3 (KS3)" evidence="10">
    <location>
        <begin position="6"/>
        <end position="428"/>
    </location>
</feature>
<dbReference type="GO" id="GO:0005886">
    <property type="term" value="C:plasma membrane"/>
    <property type="evidence" value="ECO:0007669"/>
    <property type="project" value="TreeGrafter"/>
</dbReference>
<organism evidence="12 13">
    <name type="scientific">Streptomyces microflavus</name>
    <name type="common">Streptomyces lipmanii</name>
    <dbReference type="NCBI Taxonomy" id="1919"/>
    <lineage>
        <taxon>Bacteria</taxon>
        <taxon>Bacillati</taxon>
        <taxon>Actinomycetota</taxon>
        <taxon>Actinomycetes</taxon>
        <taxon>Kitasatosporales</taxon>
        <taxon>Streptomycetaceae</taxon>
        <taxon>Streptomyces</taxon>
    </lineage>
</organism>
<dbReference type="Pfam" id="PF14765">
    <property type="entry name" value="PS-DH"/>
    <property type="match status" value="1"/>
</dbReference>
<keyword evidence="3" id="KW-0963">Cytoplasm</keyword>
<name>A0A7J0D465_STRMI</name>
<feature type="region of interest" description="C-terminal hotdog fold" evidence="8">
    <location>
        <begin position="1040"/>
        <end position="1164"/>
    </location>
</feature>
<dbReference type="Gene3D" id="3.40.366.10">
    <property type="entry name" value="Malonyl-Coenzyme A Acyl Carrier Protein, domain 2"/>
    <property type="match status" value="1"/>
</dbReference>
<evidence type="ECO:0000256" key="5">
    <source>
        <dbReference type="ARBA" id="ARBA00022679"/>
    </source>
</evidence>
<dbReference type="GO" id="GO:0071770">
    <property type="term" value="P:DIM/DIP cell wall layer assembly"/>
    <property type="evidence" value="ECO:0007669"/>
    <property type="project" value="TreeGrafter"/>
</dbReference>
<dbReference type="SMART" id="SM00826">
    <property type="entry name" value="PKS_DH"/>
    <property type="match status" value="1"/>
</dbReference>
<gene>
    <name evidence="12" type="ORF">Smic_78350</name>
</gene>
<dbReference type="SMART" id="SM00827">
    <property type="entry name" value="PKS_AT"/>
    <property type="match status" value="1"/>
</dbReference>
<dbReference type="InterPro" id="IPR016039">
    <property type="entry name" value="Thiolase-like"/>
</dbReference>
<dbReference type="PROSITE" id="PS00606">
    <property type="entry name" value="KS3_1"/>
    <property type="match status" value="1"/>
</dbReference>
<feature type="active site" description="Proton donor; for dehydratase activity" evidence="8">
    <location>
        <position position="1106"/>
    </location>
</feature>
<evidence type="ECO:0000259" key="10">
    <source>
        <dbReference type="PROSITE" id="PS52004"/>
    </source>
</evidence>
<dbReference type="Gene3D" id="3.40.47.10">
    <property type="match status" value="1"/>
</dbReference>
<dbReference type="Pfam" id="PF21089">
    <property type="entry name" value="PKS_DH_N"/>
    <property type="match status" value="1"/>
</dbReference>
<comment type="pathway">
    <text evidence="1">Antibiotic biosynthesis.</text>
</comment>
<dbReference type="GO" id="GO:0004315">
    <property type="term" value="F:3-oxoacyl-[acyl-carrier-protein] synthase activity"/>
    <property type="evidence" value="ECO:0007669"/>
    <property type="project" value="InterPro"/>
</dbReference>
<dbReference type="InterPro" id="IPR020807">
    <property type="entry name" value="PKS_DH"/>
</dbReference>
<protein>
    <recommendedName>
        <fullName evidence="14">Polyketide synthase</fullName>
    </recommendedName>
</protein>
<accession>A0A7J0D465</accession>
<dbReference type="Pfam" id="PF02801">
    <property type="entry name" value="Ketoacyl-synt_C"/>
    <property type="match status" value="1"/>
</dbReference>
<dbReference type="Gene3D" id="3.30.70.250">
    <property type="entry name" value="Malonyl-CoA ACP transacylase, ACP-binding"/>
    <property type="match status" value="1"/>
</dbReference>
<dbReference type="InterPro" id="IPR018201">
    <property type="entry name" value="Ketoacyl_synth_AS"/>
</dbReference>
<dbReference type="PROSITE" id="PS52004">
    <property type="entry name" value="KS3_2"/>
    <property type="match status" value="1"/>
</dbReference>
<feature type="region of interest" description="N-terminal hotdog fold" evidence="8">
    <location>
        <begin position="902"/>
        <end position="1026"/>
    </location>
</feature>
<dbReference type="InterPro" id="IPR016035">
    <property type="entry name" value="Acyl_Trfase/lysoPLipase"/>
</dbReference>
<evidence type="ECO:0008006" key="14">
    <source>
        <dbReference type="Google" id="ProtNLM"/>
    </source>
</evidence>
<dbReference type="PANTHER" id="PTHR43775">
    <property type="entry name" value="FATTY ACID SYNTHASE"/>
    <property type="match status" value="1"/>
</dbReference>
<dbReference type="EMBL" id="BLWD01000002">
    <property type="protein sequence ID" value="GFN09279.1"/>
    <property type="molecule type" value="Genomic_DNA"/>
</dbReference>
<feature type="region of interest" description="Disordered" evidence="9">
    <location>
        <begin position="891"/>
        <end position="910"/>
    </location>
</feature>
<keyword evidence="7" id="KW-0012">Acyltransferase</keyword>
<dbReference type="Pfam" id="PF00109">
    <property type="entry name" value="ketoacyl-synt"/>
    <property type="match status" value="1"/>
</dbReference>
<evidence type="ECO:0000256" key="2">
    <source>
        <dbReference type="ARBA" id="ARBA00022450"/>
    </source>
</evidence>
<dbReference type="InterPro" id="IPR050091">
    <property type="entry name" value="PKS_NRPS_Biosynth_Enz"/>
</dbReference>
<dbReference type="SUPFAM" id="SSF52151">
    <property type="entry name" value="FabD/lysophospholipase-like"/>
    <property type="match status" value="1"/>
</dbReference>
<evidence type="ECO:0000256" key="3">
    <source>
        <dbReference type="ARBA" id="ARBA00022490"/>
    </source>
</evidence>
<dbReference type="AlphaFoldDB" id="A0A7J0D465"/>
<dbReference type="InterPro" id="IPR049551">
    <property type="entry name" value="PKS_DH_C"/>
</dbReference>
<dbReference type="Pfam" id="PF00698">
    <property type="entry name" value="Acyl_transf_1"/>
    <property type="match status" value="1"/>
</dbReference>
<evidence type="ECO:0000256" key="4">
    <source>
        <dbReference type="ARBA" id="ARBA00022553"/>
    </source>
</evidence>
<keyword evidence="6" id="KW-0677">Repeat</keyword>
<dbReference type="GO" id="GO:0004312">
    <property type="term" value="F:fatty acid synthase activity"/>
    <property type="evidence" value="ECO:0007669"/>
    <property type="project" value="TreeGrafter"/>
</dbReference>
<sequence length="1164" mass="124532">MKRPSEQHLAVIGASCRLPGGVNSLASFWQLLAEKRETVREVPDERWTQEEVSGLPAEVAARLKWGAFLDEDVYAYDPAFFGINDHEAAWIDPHHRLLAETLWEAAEHAGIPPQSLSGKPVGTYFGLYNKEYLLRAQRPLEEIDAYAMNASIHSMAAGRIAFLLDLQGPQMTLEAGCSSGLAALHAACQGLRSGEADLAFAGACVLILGPEESVPPARWSFFSPTGSCSTFDSAADGYVRGEGCIVFALKRLPDAVRDKDRILGVIRSSAVNQNGRRSSRLTAPSTDAQIDVCRQALRAADVAAADVGLVEAHGTGTAVGDPLEFGALAEIYGAGTQPCALGSVKTNIGHTEPVAGLAGLLKALLAVGRGQVPPNRHFRQWNPEIDPTGTRFFVPAEVAPWPGRQESRLAAVSSLSVTGANVHVIVEQAPPALDRYQSPGPGRTRRDSPETGPMAFVLSAATRPAADIAAGRLAHWLNGDGAEVPLQDIAHTLALRRSHLRERTAVIATTRQELIDRLAAVAEGTATSGTVTGTAKADTDTVFLFSGHGSQWAGMCRGLLDQDRTFTHVIDKLEPLVAAESGFSLRQVLSGTDLVQGMDRVQPTLFALQVALCAMWADYGVRPTAVIGHSMGEVAAAVAAGALSLEEGARVICRRSRLNTRAAGIGRMASIALPRADVEAKISKSGVEGVSVAVVASPETTVIGGDAAAVESLVRSWEKEDVAATFINVDIAAHTAHMDPILDELRTTLSALAPQSPAIDFYTTVFDDARRNVPLDADYWTANQRRPVLFLSAIRAAVEDGHRRFLEISPHPVLTHAVQSTVDSLGGDPADVLASLHRDTDEATDFLTQVASLHCTGHPVDWHPRYGAGELADPPGMSWERTRHVIDPSPLRDTTRVATGGHPLTGMHLRDPDNTRRHIWQKTLTRTTLPWLDEHRVNDVPVLPGAAYTEMAITCATDVFATDAHSVEVRNLDLNRMLPLGQEREVTAVATTLGPATATWELTARDPDGTPKPYAKAELHRTTDAPPSALDMSALLDAPASDVEPAELYRRMREDRGITHGPAFSGITRLRLFHNRPTPTALANVELPATGRAGTRALHLHPILLDICLQAVGSTWLASCDVPPGGWSPAASERCGSWATPPPQPTATWSSATAATTPARLVAF</sequence>
<dbReference type="Proteomes" id="UP000498740">
    <property type="component" value="Unassembled WGS sequence"/>
</dbReference>
<reference evidence="12 13" key="1">
    <citation type="submission" date="2020-05" db="EMBL/GenBank/DDBJ databases">
        <title>Whole genome shotgun sequence of Streptomyces microflavus NBRC 13062.</title>
        <authorList>
            <person name="Komaki H."/>
            <person name="Tamura T."/>
        </authorList>
    </citation>
    <scope>NUCLEOTIDE SEQUENCE [LARGE SCALE GENOMIC DNA]</scope>
    <source>
        <strain evidence="12 13">NBRC 13062</strain>
    </source>
</reference>
<dbReference type="CDD" id="cd00833">
    <property type="entry name" value="PKS"/>
    <property type="match status" value="1"/>
</dbReference>
<dbReference type="InterPro" id="IPR020841">
    <property type="entry name" value="PKS_Beta-ketoAc_synthase_dom"/>
</dbReference>
<dbReference type="SMART" id="SM00825">
    <property type="entry name" value="PKS_KS"/>
    <property type="match status" value="1"/>
</dbReference>
<dbReference type="GO" id="GO:0006633">
    <property type="term" value="P:fatty acid biosynthetic process"/>
    <property type="evidence" value="ECO:0007669"/>
    <property type="project" value="InterPro"/>
</dbReference>
<evidence type="ECO:0000256" key="6">
    <source>
        <dbReference type="ARBA" id="ARBA00022737"/>
    </source>
</evidence>
<evidence type="ECO:0000256" key="8">
    <source>
        <dbReference type="PROSITE-ProRule" id="PRU01363"/>
    </source>
</evidence>
<comment type="caution">
    <text evidence="12">The sequence shown here is derived from an EMBL/GenBank/DDBJ whole genome shotgun (WGS) entry which is preliminary data.</text>
</comment>
<dbReference type="PANTHER" id="PTHR43775:SF37">
    <property type="entry name" value="SI:DKEY-61P9.11"/>
    <property type="match status" value="1"/>
</dbReference>
<dbReference type="InterPro" id="IPR014043">
    <property type="entry name" value="Acyl_transferase_dom"/>
</dbReference>
<dbReference type="PROSITE" id="PS52019">
    <property type="entry name" value="PKS_MFAS_DH"/>
    <property type="match status" value="1"/>
</dbReference>
<dbReference type="SUPFAM" id="SSF53901">
    <property type="entry name" value="Thiolase-like"/>
    <property type="match status" value="1"/>
</dbReference>
<dbReference type="InterPro" id="IPR042104">
    <property type="entry name" value="PKS_dehydratase_sf"/>
</dbReference>
<evidence type="ECO:0000256" key="1">
    <source>
        <dbReference type="ARBA" id="ARBA00004792"/>
    </source>
</evidence>
<dbReference type="InterPro" id="IPR016036">
    <property type="entry name" value="Malonyl_transacylase_ACP-bd"/>
</dbReference>
<evidence type="ECO:0000256" key="7">
    <source>
        <dbReference type="ARBA" id="ARBA00023315"/>
    </source>
</evidence>
<feature type="domain" description="PKS/mFAS DH" evidence="11">
    <location>
        <begin position="902"/>
        <end position="1164"/>
    </location>
</feature>
<keyword evidence="5" id="KW-0808">Transferase</keyword>
<evidence type="ECO:0000313" key="13">
    <source>
        <dbReference type="Proteomes" id="UP000498740"/>
    </source>
</evidence>
<dbReference type="InterPro" id="IPR014030">
    <property type="entry name" value="Ketoacyl_synth_N"/>
</dbReference>
<proteinExistence type="predicted"/>
<dbReference type="SUPFAM" id="SSF55048">
    <property type="entry name" value="Probable ACP-binding domain of malonyl-CoA ACP transacylase"/>
    <property type="match status" value="1"/>
</dbReference>
<dbReference type="GO" id="GO:0005737">
    <property type="term" value="C:cytoplasm"/>
    <property type="evidence" value="ECO:0007669"/>
    <property type="project" value="TreeGrafter"/>
</dbReference>
<feature type="active site" description="Proton acceptor; for dehydratase activity" evidence="8">
    <location>
        <position position="935"/>
    </location>
</feature>
<dbReference type="InterPro" id="IPR049900">
    <property type="entry name" value="PKS_mFAS_DH"/>
</dbReference>
<evidence type="ECO:0000256" key="9">
    <source>
        <dbReference type="SAM" id="MobiDB-lite"/>
    </source>
</evidence>